<feature type="domain" description="DUF4397" evidence="2">
    <location>
        <begin position="37"/>
        <end position="170"/>
    </location>
</feature>
<reference evidence="3 4" key="1">
    <citation type="submission" date="2018-08" db="EMBL/GenBank/DDBJ databases">
        <title>Fibrisoma montanum sp. nov., isolated from Danxia mountain soil.</title>
        <authorList>
            <person name="Huang Y."/>
        </authorList>
    </citation>
    <scope>NUCLEOTIDE SEQUENCE [LARGE SCALE GENOMIC DNA]</scope>
    <source>
        <strain evidence="3 4">HYT19</strain>
    </source>
</reference>
<sequence>MRYKLFSVMALATAALVGWSCEKNALTLPDEPVTSGARVKLVHAAPEAPGVDLFVNGTKLSAFTPANASTTSPGTPVPISFNNTFPGTGANYAVVPVGQTALRVSAPATTTATSATVIYEQTTQLEDNKYYSLLLTGAGLKPEVLLVNDDFSNAIDPNKFYVRFVNLIPNDVKYDLALSTGTVVIPGAAYKSVSPFVGVDVSNNVSLVLRAAGTTTNIGTTYTFTSTANGRVLTLFARGLPGKTGAQAPALNGYLNR</sequence>
<accession>A0A418MDW9</accession>
<evidence type="ECO:0000313" key="4">
    <source>
        <dbReference type="Proteomes" id="UP000283523"/>
    </source>
</evidence>
<keyword evidence="4" id="KW-1185">Reference proteome</keyword>
<keyword evidence="1" id="KW-0732">Signal</keyword>
<dbReference type="Pfam" id="PF14344">
    <property type="entry name" value="DUF4397"/>
    <property type="match status" value="1"/>
</dbReference>
<dbReference type="InterPro" id="IPR025510">
    <property type="entry name" value="DUF4397"/>
</dbReference>
<evidence type="ECO:0000313" key="3">
    <source>
        <dbReference type="EMBL" id="RIV25009.1"/>
    </source>
</evidence>
<proteinExistence type="predicted"/>
<dbReference type="EMBL" id="QXED01000002">
    <property type="protein sequence ID" value="RIV25009.1"/>
    <property type="molecule type" value="Genomic_DNA"/>
</dbReference>
<dbReference type="AlphaFoldDB" id="A0A418MDW9"/>
<dbReference type="RefSeq" id="WP_119666896.1">
    <property type="nucleotide sequence ID" value="NZ_QXED01000002.1"/>
</dbReference>
<feature type="chain" id="PRO_5019103371" evidence="1">
    <location>
        <begin position="26"/>
        <end position="257"/>
    </location>
</feature>
<evidence type="ECO:0000256" key="1">
    <source>
        <dbReference type="SAM" id="SignalP"/>
    </source>
</evidence>
<comment type="caution">
    <text evidence="3">The sequence shown here is derived from an EMBL/GenBank/DDBJ whole genome shotgun (WGS) entry which is preliminary data.</text>
</comment>
<dbReference type="OrthoDB" id="941956at2"/>
<organism evidence="3 4">
    <name type="scientific">Fibrisoma montanum</name>
    <dbReference type="NCBI Taxonomy" id="2305895"/>
    <lineage>
        <taxon>Bacteria</taxon>
        <taxon>Pseudomonadati</taxon>
        <taxon>Bacteroidota</taxon>
        <taxon>Cytophagia</taxon>
        <taxon>Cytophagales</taxon>
        <taxon>Spirosomataceae</taxon>
        <taxon>Fibrisoma</taxon>
    </lineage>
</organism>
<evidence type="ECO:0000259" key="2">
    <source>
        <dbReference type="Pfam" id="PF14344"/>
    </source>
</evidence>
<name>A0A418MDW9_9BACT</name>
<feature type="signal peptide" evidence="1">
    <location>
        <begin position="1"/>
        <end position="25"/>
    </location>
</feature>
<dbReference type="Proteomes" id="UP000283523">
    <property type="component" value="Unassembled WGS sequence"/>
</dbReference>
<gene>
    <name evidence="3" type="ORF">DYU11_06730</name>
</gene>
<protein>
    <submittedName>
        <fullName evidence="3">DUF4397 domain-containing protein</fullName>
    </submittedName>
</protein>